<comment type="caution">
    <text evidence="1">The sequence shown here is derived from an EMBL/GenBank/DDBJ whole genome shotgun (WGS) entry which is preliminary data.</text>
</comment>
<dbReference type="PANTHER" id="PTHR38043">
    <property type="entry name" value="PROTEIN HEMX"/>
    <property type="match status" value="1"/>
</dbReference>
<reference evidence="1 2" key="1">
    <citation type="submission" date="2020-02" db="EMBL/GenBank/DDBJ databases">
        <title>Broccoli isolated Pseudomonas sp.</title>
        <authorList>
            <person name="Fujikawa T."/>
            <person name="Sawada H."/>
        </authorList>
    </citation>
    <scope>NUCLEOTIDE SEQUENCE [LARGE SCALE GENOMIC DNA]</scope>
    <source>
        <strain evidence="1 2">MAFF212428</strain>
    </source>
</reference>
<feature type="non-terminal residue" evidence="1">
    <location>
        <position position="1"/>
    </location>
</feature>
<dbReference type="EMBL" id="JAAHBV010000670">
    <property type="protein sequence ID" value="NER62160.1"/>
    <property type="molecule type" value="Genomic_DNA"/>
</dbReference>
<protein>
    <submittedName>
        <fullName evidence="1">Uncharacterized protein</fullName>
    </submittedName>
</protein>
<accession>A0A6M0D6R9</accession>
<dbReference type="PANTHER" id="PTHR38043:SF1">
    <property type="entry name" value="PROTEIN HEMX"/>
    <property type="match status" value="1"/>
</dbReference>
<evidence type="ECO:0000313" key="1">
    <source>
        <dbReference type="EMBL" id="NER62160.1"/>
    </source>
</evidence>
<proteinExistence type="predicted"/>
<dbReference type="Proteomes" id="UP000480410">
    <property type="component" value="Unassembled WGS sequence"/>
</dbReference>
<dbReference type="InterPro" id="IPR007470">
    <property type="entry name" value="HemX"/>
</dbReference>
<evidence type="ECO:0000313" key="2">
    <source>
        <dbReference type="Proteomes" id="UP000480410"/>
    </source>
</evidence>
<dbReference type="AlphaFoldDB" id="A0A6M0D6R9"/>
<organism evidence="1 2">
    <name type="scientific">Pseudomonas brassicae</name>
    <dbReference type="NCBI Taxonomy" id="2708063"/>
    <lineage>
        <taxon>Bacteria</taxon>
        <taxon>Pseudomonadati</taxon>
        <taxon>Pseudomonadota</taxon>
        <taxon>Gammaproteobacteria</taxon>
        <taxon>Pseudomonadales</taxon>
        <taxon>Pseudomonadaceae</taxon>
        <taxon>Pseudomonas</taxon>
    </lineage>
</organism>
<dbReference type="Pfam" id="PF04375">
    <property type="entry name" value="HemX"/>
    <property type="match status" value="1"/>
</dbReference>
<name>A0A6M0D6R9_9PSED</name>
<sequence>SADGDGASRWSQWWAQISRYFRIDFDADKNVKPLLAGQALNQVRLALSLTLEQAQWAALNGEPKVYAQALDEARSVLLANFNHDNEQSQSMLEQLNAVAGEPVSVVTPDLADSLNAVQAYLERATCRPKRRSPGSRRPRAVRRAAHETCLPVGGAGDRRRCLAGYRRGSAQRLRADRLRQLPL</sequence>
<gene>
    <name evidence="1" type="ORF">G3435_23760</name>
</gene>